<protein>
    <submittedName>
        <fullName evidence="1">Uncharacterized protein</fullName>
    </submittedName>
</protein>
<name>A0A383BAZ7_9ZZZZ</name>
<dbReference type="AlphaFoldDB" id="A0A383BAZ7"/>
<gene>
    <name evidence="1" type="ORF">METZ01_LOCUS469814</name>
</gene>
<evidence type="ECO:0000313" key="1">
    <source>
        <dbReference type="EMBL" id="SVE16960.1"/>
    </source>
</evidence>
<sequence>MLIVTDFLLLLTGCYPTSDLLQFRLANTLTLIKSSTLSTGNAAFGQFDHDKTRWRQSTFINI</sequence>
<dbReference type="EMBL" id="UINC01198827">
    <property type="protein sequence ID" value="SVE16960.1"/>
    <property type="molecule type" value="Genomic_DNA"/>
</dbReference>
<reference evidence="1" key="1">
    <citation type="submission" date="2018-05" db="EMBL/GenBank/DDBJ databases">
        <authorList>
            <person name="Lanie J.A."/>
            <person name="Ng W.-L."/>
            <person name="Kazmierczak K.M."/>
            <person name="Andrzejewski T.M."/>
            <person name="Davidsen T.M."/>
            <person name="Wayne K.J."/>
            <person name="Tettelin H."/>
            <person name="Glass J.I."/>
            <person name="Rusch D."/>
            <person name="Podicherti R."/>
            <person name="Tsui H.-C.T."/>
            <person name="Winkler M.E."/>
        </authorList>
    </citation>
    <scope>NUCLEOTIDE SEQUENCE</scope>
</reference>
<organism evidence="1">
    <name type="scientific">marine metagenome</name>
    <dbReference type="NCBI Taxonomy" id="408172"/>
    <lineage>
        <taxon>unclassified sequences</taxon>
        <taxon>metagenomes</taxon>
        <taxon>ecological metagenomes</taxon>
    </lineage>
</organism>
<proteinExistence type="predicted"/>
<accession>A0A383BAZ7</accession>